<keyword evidence="3" id="KW-0812">Transmembrane</keyword>
<protein>
    <submittedName>
        <fullName evidence="5">Mct1p</fullName>
    </submittedName>
</protein>
<feature type="transmembrane region" description="Helical" evidence="3">
    <location>
        <begin position="90"/>
        <end position="109"/>
    </location>
</feature>
<comment type="caution">
    <text evidence="5">The sequence shown here is derived from an EMBL/GenBank/DDBJ whole genome shotgun (WGS) entry which is preliminary data.</text>
</comment>
<organism evidence="5 6">
    <name type="scientific">Dermatophagoides pteronyssinus</name>
    <name type="common">European house dust mite</name>
    <dbReference type="NCBI Taxonomy" id="6956"/>
    <lineage>
        <taxon>Eukaryota</taxon>
        <taxon>Metazoa</taxon>
        <taxon>Ecdysozoa</taxon>
        <taxon>Arthropoda</taxon>
        <taxon>Chelicerata</taxon>
        <taxon>Arachnida</taxon>
        <taxon>Acari</taxon>
        <taxon>Acariformes</taxon>
        <taxon>Sarcoptiformes</taxon>
        <taxon>Astigmata</taxon>
        <taxon>Psoroptidia</taxon>
        <taxon>Analgoidea</taxon>
        <taxon>Pyroglyphidae</taxon>
        <taxon>Dermatophagoidinae</taxon>
        <taxon>Dermatophagoides</taxon>
    </lineage>
</organism>
<keyword evidence="6" id="KW-1185">Reference proteome</keyword>
<feature type="region of interest" description="Disordered" evidence="2">
    <location>
        <begin position="224"/>
        <end position="245"/>
    </location>
</feature>
<feature type="transmembrane region" description="Helical" evidence="3">
    <location>
        <begin position="383"/>
        <end position="400"/>
    </location>
</feature>
<reference evidence="5 6" key="2">
    <citation type="journal article" date="2022" name="Mol. Biol. Evol.">
        <title>Comparative Genomics Reveals Insights into the Divergent Evolution of Astigmatic Mites and Household Pest Adaptations.</title>
        <authorList>
            <person name="Xiong Q."/>
            <person name="Wan A.T."/>
            <person name="Liu X."/>
            <person name="Fung C.S."/>
            <person name="Xiao X."/>
            <person name="Malainual N."/>
            <person name="Hou J."/>
            <person name="Wang L."/>
            <person name="Wang M."/>
            <person name="Yang K.Y."/>
            <person name="Cui Y."/>
            <person name="Leung E.L."/>
            <person name="Nong W."/>
            <person name="Shin S.K."/>
            <person name="Au S.W."/>
            <person name="Jeong K.Y."/>
            <person name="Chew F.T."/>
            <person name="Hui J.H."/>
            <person name="Leung T.F."/>
            <person name="Tungtrongchitr A."/>
            <person name="Zhong N."/>
            <person name="Liu Z."/>
            <person name="Tsui S.K."/>
        </authorList>
    </citation>
    <scope>NUCLEOTIDE SEQUENCE [LARGE SCALE GENOMIC DNA]</scope>
    <source>
        <strain evidence="5">Derp</strain>
    </source>
</reference>
<feature type="transmembrane region" description="Helical" evidence="3">
    <location>
        <begin position="180"/>
        <end position="198"/>
    </location>
</feature>
<evidence type="ECO:0000313" key="5">
    <source>
        <dbReference type="EMBL" id="KAH9416828.1"/>
    </source>
</evidence>
<dbReference type="PANTHER" id="PTHR11360">
    <property type="entry name" value="MONOCARBOXYLATE TRANSPORTER"/>
    <property type="match status" value="1"/>
</dbReference>
<feature type="domain" description="Major facilitator superfamily (MFS) profile" evidence="4">
    <location>
        <begin position="22"/>
        <end position="565"/>
    </location>
</feature>
<feature type="compositionally biased region" description="Polar residues" evidence="2">
    <location>
        <begin position="225"/>
        <end position="236"/>
    </location>
</feature>
<feature type="transmembrane region" description="Helical" evidence="3">
    <location>
        <begin position="545"/>
        <end position="566"/>
    </location>
</feature>
<dbReference type="Gene3D" id="1.20.1250.20">
    <property type="entry name" value="MFS general substrate transporter like domains"/>
    <property type="match status" value="2"/>
</dbReference>
<feature type="transmembrane region" description="Helical" evidence="3">
    <location>
        <begin position="148"/>
        <end position="168"/>
    </location>
</feature>
<dbReference type="InterPro" id="IPR020846">
    <property type="entry name" value="MFS_dom"/>
</dbReference>
<dbReference type="SUPFAM" id="SSF103473">
    <property type="entry name" value="MFS general substrate transporter"/>
    <property type="match status" value="1"/>
</dbReference>
<dbReference type="PANTHER" id="PTHR11360:SF284">
    <property type="entry name" value="EG:103B4.3 PROTEIN-RELATED"/>
    <property type="match status" value="1"/>
</dbReference>
<comment type="subcellular location">
    <subcellularLocation>
        <location evidence="1">Membrane</location>
        <topology evidence="1">Multi-pass membrane protein</topology>
    </subcellularLocation>
</comment>
<sequence>MAVKNVRSGRSYQPCPPDGGWGWLVVFGSFMLHVIADGIIYSFGLFYYELDKHFGESKTATSMVVSIMNGTTYCIGPIASALTIKFGCRIVTIVGAIFASLGFFLSTFATNIFTLYGTIGICAGFGFGLMYLPAIVIVTSYFEKRRAFATGIAVCGSGIGTAIMSPLIEYIINLYGWKGAMLIISALLINCTIFGALFKPVPLTLTPSSSSIPPIDISTTIDTIQTSNSNQHSNRITNDDDDNDNQIELNNESMLICLENSKSLQQQQSSMEIHTQKSTTGEESLNNDNDDFIVKQRSYSFTPGFLYREDSFYSGSLMNINNNKSDGKFSNSTNNNNNHYRMERINKHKTNSDCYLFKKFNFPDEIKENFCEMIDLSLMRNEIFLIFSVSNFLTSIGYHIPFIFLKDWIVDNRIGSPQETGFFTSIIGLFSTISRLVFGYISDHSFVNRLWLYTISVTFCGIVIISNTVATTYKLLAIFCAFFGITCGTYVSLTSVVLVDLLSLEKLTNAFGLILLFQGVASILGPLFIGFIYDLSGAYDTGFLVIGSLVTLSGLMLILIPICNHFKSLKKLFLY</sequence>
<gene>
    <name evidence="5" type="primary">Mct1_2</name>
    <name evidence="5" type="ORF">DERP_011943</name>
</gene>
<dbReference type="Pfam" id="PF07690">
    <property type="entry name" value="MFS_1"/>
    <property type="match status" value="2"/>
</dbReference>
<feature type="transmembrane region" description="Helical" evidence="3">
    <location>
        <begin position="60"/>
        <end position="83"/>
    </location>
</feature>
<evidence type="ECO:0000313" key="6">
    <source>
        <dbReference type="Proteomes" id="UP000887458"/>
    </source>
</evidence>
<dbReference type="InterPro" id="IPR036259">
    <property type="entry name" value="MFS_trans_sf"/>
</dbReference>
<dbReference type="InterPro" id="IPR050327">
    <property type="entry name" value="Proton-linked_MCT"/>
</dbReference>
<feature type="transmembrane region" description="Helical" evidence="3">
    <location>
        <begin position="420"/>
        <end position="438"/>
    </location>
</feature>
<evidence type="ECO:0000256" key="3">
    <source>
        <dbReference type="SAM" id="Phobius"/>
    </source>
</evidence>
<feature type="transmembrane region" description="Helical" evidence="3">
    <location>
        <begin position="476"/>
        <end position="499"/>
    </location>
</feature>
<reference evidence="5 6" key="1">
    <citation type="journal article" date="2018" name="J. Allergy Clin. Immunol.">
        <title>High-quality assembly of Dermatophagoides pteronyssinus genome and transcriptome reveals a wide range of novel allergens.</title>
        <authorList>
            <person name="Liu X.Y."/>
            <person name="Yang K.Y."/>
            <person name="Wang M.Q."/>
            <person name="Kwok J.S."/>
            <person name="Zeng X."/>
            <person name="Yang Z."/>
            <person name="Xiao X.J."/>
            <person name="Lau C.P."/>
            <person name="Li Y."/>
            <person name="Huang Z.M."/>
            <person name="Ba J.G."/>
            <person name="Yim A.K."/>
            <person name="Ouyang C.Y."/>
            <person name="Ngai S.M."/>
            <person name="Chan T.F."/>
            <person name="Leung E.L."/>
            <person name="Liu L."/>
            <person name="Liu Z.G."/>
            <person name="Tsui S.K."/>
        </authorList>
    </citation>
    <scope>NUCLEOTIDE SEQUENCE [LARGE SCALE GENOMIC DNA]</scope>
    <source>
        <strain evidence="5">Derp</strain>
    </source>
</reference>
<feature type="transmembrane region" description="Helical" evidence="3">
    <location>
        <begin position="450"/>
        <end position="470"/>
    </location>
</feature>
<dbReference type="InterPro" id="IPR011701">
    <property type="entry name" value="MFS"/>
</dbReference>
<accession>A0ABQ8J2Q5</accession>
<evidence type="ECO:0000259" key="4">
    <source>
        <dbReference type="PROSITE" id="PS50850"/>
    </source>
</evidence>
<feature type="transmembrane region" description="Helical" evidence="3">
    <location>
        <begin position="115"/>
        <end position="141"/>
    </location>
</feature>
<dbReference type="EMBL" id="NJHN03000086">
    <property type="protein sequence ID" value="KAH9416828.1"/>
    <property type="molecule type" value="Genomic_DNA"/>
</dbReference>
<dbReference type="CDD" id="cd17352">
    <property type="entry name" value="MFS_MCT_SLC16"/>
    <property type="match status" value="1"/>
</dbReference>
<evidence type="ECO:0000256" key="1">
    <source>
        <dbReference type="ARBA" id="ARBA00004141"/>
    </source>
</evidence>
<feature type="transmembrane region" description="Helical" evidence="3">
    <location>
        <begin position="511"/>
        <end position="533"/>
    </location>
</feature>
<evidence type="ECO:0000256" key="2">
    <source>
        <dbReference type="SAM" id="MobiDB-lite"/>
    </source>
</evidence>
<feature type="transmembrane region" description="Helical" evidence="3">
    <location>
        <begin position="21"/>
        <end position="48"/>
    </location>
</feature>
<keyword evidence="3" id="KW-1133">Transmembrane helix</keyword>
<keyword evidence="3" id="KW-0472">Membrane</keyword>
<dbReference type="Proteomes" id="UP000887458">
    <property type="component" value="Unassembled WGS sequence"/>
</dbReference>
<name>A0ABQ8J2Q5_DERPT</name>
<dbReference type="PROSITE" id="PS50850">
    <property type="entry name" value="MFS"/>
    <property type="match status" value="1"/>
</dbReference>
<proteinExistence type="predicted"/>